<keyword evidence="5" id="KW-0378">Hydrolase</keyword>
<dbReference type="EC" id="3.1.3.18" evidence="4"/>
<comment type="pathway">
    <text evidence="2">Organic acid metabolism; glycolate biosynthesis; glycolate from 2-phosphoglycolate: step 1/1.</text>
</comment>
<dbReference type="SFLD" id="SFLDG01129">
    <property type="entry name" value="C1.5:_HAD__Beta-PGM__Phosphata"/>
    <property type="match status" value="1"/>
</dbReference>
<dbReference type="InterPro" id="IPR023198">
    <property type="entry name" value="PGP-like_dom2"/>
</dbReference>
<proteinExistence type="inferred from homology"/>
<dbReference type="KEGG" id="obg:Verru16b_00670"/>
<dbReference type="GO" id="GO:0005829">
    <property type="term" value="C:cytosol"/>
    <property type="evidence" value="ECO:0007669"/>
    <property type="project" value="TreeGrafter"/>
</dbReference>
<dbReference type="PANTHER" id="PTHR43434">
    <property type="entry name" value="PHOSPHOGLYCOLATE PHOSPHATASE"/>
    <property type="match status" value="1"/>
</dbReference>
<reference evidence="5 6" key="1">
    <citation type="submission" date="2016-06" db="EMBL/GenBank/DDBJ databases">
        <title>Three novel species with peptidoglycan cell walls form the new genus Lacunisphaera gen. nov. in the family Opitutaceae of the verrucomicrobial subdivision 4.</title>
        <authorList>
            <person name="Rast P."/>
            <person name="Gloeckner I."/>
            <person name="Jogler M."/>
            <person name="Boedeker C."/>
            <person name="Jeske O."/>
            <person name="Wiegand S."/>
            <person name="Reinhardt R."/>
            <person name="Schumann P."/>
            <person name="Rohde M."/>
            <person name="Spring S."/>
            <person name="Gloeckner F.O."/>
            <person name="Jogler C."/>
        </authorList>
    </citation>
    <scope>NUCLEOTIDE SEQUENCE [LARGE SCALE GENOMIC DNA]</scope>
    <source>
        <strain evidence="5 6">IG16b</strain>
    </source>
</reference>
<dbReference type="AlphaFoldDB" id="A0A1D8ARU3"/>
<dbReference type="InterPro" id="IPR006439">
    <property type="entry name" value="HAD-SF_hydro_IA"/>
</dbReference>
<dbReference type="InterPro" id="IPR036412">
    <property type="entry name" value="HAD-like_sf"/>
</dbReference>
<keyword evidence="6" id="KW-1185">Reference proteome</keyword>
<dbReference type="Proteomes" id="UP000095228">
    <property type="component" value="Chromosome"/>
</dbReference>
<comment type="similarity">
    <text evidence="3">Belongs to the HAD-like hydrolase superfamily. CbbY/CbbZ/Gph/YieH family.</text>
</comment>
<dbReference type="STRING" id="1838286.Verru16b_00670"/>
<dbReference type="GO" id="GO:0006281">
    <property type="term" value="P:DNA repair"/>
    <property type="evidence" value="ECO:0007669"/>
    <property type="project" value="TreeGrafter"/>
</dbReference>
<dbReference type="SFLD" id="SFLDS00003">
    <property type="entry name" value="Haloacid_Dehalogenase"/>
    <property type="match status" value="1"/>
</dbReference>
<protein>
    <recommendedName>
        <fullName evidence="4">phosphoglycolate phosphatase</fullName>
        <ecNumber evidence="4">3.1.3.18</ecNumber>
    </recommendedName>
</protein>
<evidence type="ECO:0000313" key="6">
    <source>
        <dbReference type="Proteomes" id="UP000095228"/>
    </source>
</evidence>
<evidence type="ECO:0000313" key="5">
    <source>
        <dbReference type="EMBL" id="AOS43618.1"/>
    </source>
</evidence>
<dbReference type="SUPFAM" id="SSF56784">
    <property type="entry name" value="HAD-like"/>
    <property type="match status" value="1"/>
</dbReference>
<name>A0A1D8ARU3_9BACT</name>
<dbReference type="Gene3D" id="3.40.50.1000">
    <property type="entry name" value="HAD superfamily/HAD-like"/>
    <property type="match status" value="1"/>
</dbReference>
<dbReference type="EMBL" id="CP016094">
    <property type="protein sequence ID" value="AOS43618.1"/>
    <property type="molecule type" value="Genomic_DNA"/>
</dbReference>
<dbReference type="InterPro" id="IPR050155">
    <property type="entry name" value="HAD-like_hydrolase_sf"/>
</dbReference>
<evidence type="ECO:0000256" key="1">
    <source>
        <dbReference type="ARBA" id="ARBA00000830"/>
    </source>
</evidence>
<dbReference type="OrthoDB" id="9807630at2"/>
<organism evidence="5 6">
    <name type="scientific">Lacunisphaera limnophila</name>
    <dbReference type="NCBI Taxonomy" id="1838286"/>
    <lineage>
        <taxon>Bacteria</taxon>
        <taxon>Pseudomonadati</taxon>
        <taxon>Verrucomicrobiota</taxon>
        <taxon>Opitutia</taxon>
        <taxon>Opitutales</taxon>
        <taxon>Opitutaceae</taxon>
        <taxon>Lacunisphaera</taxon>
    </lineage>
</organism>
<dbReference type="NCBIfam" id="TIGR01509">
    <property type="entry name" value="HAD-SF-IA-v3"/>
    <property type="match status" value="1"/>
</dbReference>
<evidence type="ECO:0000256" key="3">
    <source>
        <dbReference type="ARBA" id="ARBA00006171"/>
    </source>
</evidence>
<dbReference type="PANTHER" id="PTHR43434:SF1">
    <property type="entry name" value="PHOSPHOGLYCOLATE PHOSPHATASE"/>
    <property type="match status" value="1"/>
</dbReference>
<dbReference type="GO" id="GO:0008967">
    <property type="term" value="F:phosphoglycolate phosphatase activity"/>
    <property type="evidence" value="ECO:0007669"/>
    <property type="project" value="UniProtKB-EC"/>
</dbReference>
<dbReference type="InterPro" id="IPR041492">
    <property type="entry name" value="HAD_2"/>
</dbReference>
<comment type="catalytic activity">
    <reaction evidence="1">
        <text>2-phosphoglycolate + H2O = glycolate + phosphate</text>
        <dbReference type="Rhea" id="RHEA:14369"/>
        <dbReference type="ChEBI" id="CHEBI:15377"/>
        <dbReference type="ChEBI" id="CHEBI:29805"/>
        <dbReference type="ChEBI" id="CHEBI:43474"/>
        <dbReference type="ChEBI" id="CHEBI:58033"/>
        <dbReference type="EC" id="3.1.3.18"/>
    </reaction>
</comment>
<dbReference type="RefSeq" id="WP_069960948.1">
    <property type="nucleotide sequence ID" value="NZ_CP016094.1"/>
</dbReference>
<dbReference type="InterPro" id="IPR023214">
    <property type="entry name" value="HAD_sf"/>
</dbReference>
<dbReference type="Gene3D" id="1.10.150.240">
    <property type="entry name" value="Putative phosphatase, domain 2"/>
    <property type="match status" value="1"/>
</dbReference>
<sequence>MLPACALFDLDGTLIDHFRAIHRCHTHAMTTLGLPPPTMAQVRAAVGGGVELAAERLVGRELKAAALAVYRPYWDATMLQDVDLLPGVLELLRALRQHGTRTAVFTNKHGPSSRLTCDHLGITPLLDGNFGATDTPWLKPDPAWTRQVLAQLGAQPGTTLLVGDSPFDVQTAQHAGLAFIGVTTGTHDAAELRAAGATRVCANLPEVARELGL</sequence>
<gene>
    <name evidence="5" type="primary">gph_1</name>
    <name evidence="5" type="ORF">Verru16b_00670</name>
</gene>
<accession>A0A1D8ARU3</accession>
<dbReference type="Pfam" id="PF13419">
    <property type="entry name" value="HAD_2"/>
    <property type="match status" value="1"/>
</dbReference>
<evidence type="ECO:0000256" key="4">
    <source>
        <dbReference type="ARBA" id="ARBA00013078"/>
    </source>
</evidence>
<evidence type="ECO:0000256" key="2">
    <source>
        <dbReference type="ARBA" id="ARBA00004818"/>
    </source>
</evidence>